<sequence length="63" mass="6609">MGWSCRKMSLTCIVGVSTNLAPTLVSLPTLLSSMALSNSAPDMGSTALQVFHLVSDQQPVLDS</sequence>
<evidence type="ECO:0000256" key="1">
    <source>
        <dbReference type="SAM" id="SignalP"/>
    </source>
</evidence>
<dbReference type="AlphaFoldDB" id="A0A0A9C1A2"/>
<protein>
    <submittedName>
        <fullName evidence="2">Uncharacterized protein</fullName>
    </submittedName>
</protein>
<name>A0A0A9C1A2_ARUDO</name>
<dbReference type="EMBL" id="GBRH01227831">
    <property type="protein sequence ID" value="JAD70064.1"/>
    <property type="molecule type" value="Transcribed_RNA"/>
</dbReference>
<reference evidence="2" key="2">
    <citation type="journal article" date="2015" name="Data Brief">
        <title>Shoot transcriptome of the giant reed, Arundo donax.</title>
        <authorList>
            <person name="Barrero R.A."/>
            <person name="Guerrero F.D."/>
            <person name="Moolhuijzen P."/>
            <person name="Goolsby J.A."/>
            <person name="Tidwell J."/>
            <person name="Bellgard S.E."/>
            <person name="Bellgard M.I."/>
        </authorList>
    </citation>
    <scope>NUCLEOTIDE SEQUENCE</scope>
    <source>
        <tissue evidence="2">Shoot tissue taken approximately 20 cm above the soil surface</tissue>
    </source>
</reference>
<feature type="chain" id="PRO_5002063120" evidence="1">
    <location>
        <begin position="19"/>
        <end position="63"/>
    </location>
</feature>
<keyword evidence="1" id="KW-0732">Signal</keyword>
<reference evidence="2" key="1">
    <citation type="submission" date="2014-09" db="EMBL/GenBank/DDBJ databases">
        <authorList>
            <person name="Magalhaes I.L.F."/>
            <person name="Oliveira U."/>
            <person name="Santos F.R."/>
            <person name="Vidigal T.H.D.A."/>
            <person name="Brescovit A.D."/>
            <person name="Santos A.J."/>
        </authorList>
    </citation>
    <scope>NUCLEOTIDE SEQUENCE</scope>
    <source>
        <tissue evidence="2">Shoot tissue taken approximately 20 cm above the soil surface</tissue>
    </source>
</reference>
<evidence type="ECO:0000313" key="2">
    <source>
        <dbReference type="EMBL" id="JAD70064.1"/>
    </source>
</evidence>
<accession>A0A0A9C1A2</accession>
<proteinExistence type="predicted"/>
<organism evidence="2">
    <name type="scientific">Arundo donax</name>
    <name type="common">Giant reed</name>
    <name type="synonym">Donax arundinaceus</name>
    <dbReference type="NCBI Taxonomy" id="35708"/>
    <lineage>
        <taxon>Eukaryota</taxon>
        <taxon>Viridiplantae</taxon>
        <taxon>Streptophyta</taxon>
        <taxon>Embryophyta</taxon>
        <taxon>Tracheophyta</taxon>
        <taxon>Spermatophyta</taxon>
        <taxon>Magnoliopsida</taxon>
        <taxon>Liliopsida</taxon>
        <taxon>Poales</taxon>
        <taxon>Poaceae</taxon>
        <taxon>PACMAD clade</taxon>
        <taxon>Arundinoideae</taxon>
        <taxon>Arundineae</taxon>
        <taxon>Arundo</taxon>
    </lineage>
</organism>
<feature type="signal peptide" evidence="1">
    <location>
        <begin position="1"/>
        <end position="18"/>
    </location>
</feature>